<accession>A0ABU0RYJ5</accession>
<organism evidence="1 2">
    <name type="scientific">Streptomyces turgidiscabies</name>
    <dbReference type="NCBI Taxonomy" id="85558"/>
    <lineage>
        <taxon>Bacteria</taxon>
        <taxon>Bacillati</taxon>
        <taxon>Actinomycetota</taxon>
        <taxon>Actinomycetes</taxon>
        <taxon>Kitasatosporales</taxon>
        <taxon>Streptomycetaceae</taxon>
        <taxon>Streptomyces</taxon>
    </lineage>
</organism>
<name>A0ABU0RYJ5_9ACTN</name>
<comment type="caution">
    <text evidence="1">The sequence shown here is derived from an EMBL/GenBank/DDBJ whole genome shotgun (WGS) entry which is preliminary data.</text>
</comment>
<evidence type="ECO:0000313" key="2">
    <source>
        <dbReference type="Proteomes" id="UP001223072"/>
    </source>
</evidence>
<dbReference type="Proteomes" id="UP001223072">
    <property type="component" value="Unassembled WGS sequence"/>
</dbReference>
<dbReference type="RefSeq" id="WP_307630365.1">
    <property type="nucleotide sequence ID" value="NZ_JAUSZS010000008.1"/>
</dbReference>
<gene>
    <name evidence="1" type="ORF">QFZ49_007034</name>
</gene>
<proteinExistence type="predicted"/>
<reference evidence="1 2" key="1">
    <citation type="submission" date="2023-07" db="EMBL/GenBank/DDBJ databases">
        <title>Comparative genomics of wheat-associated soil bacteria to identify genetic determinants of phenazine resistance.</title>
        <authorList>
            <person name="Mouncey N."/>
        </authorList>
    </citation>
    <scope>NUCLEOTIDE SEQUENCE [LARGE SCALE GENOMIC DNA]</scope>
    <source>
        <strain evidence="1 2">W2I16</strain>
    </source>
</reference>
<dbReference type="InterPro" id="IPR011010">
    <property type="entry name" value="DNA_brk_join_enz"/>
</dbReference>
<evidence type="ECO:0000313" key="1">
    <source>
        <dbReference type="EMBL" id="MDQ0937059.1"/>
    </source>
</evidence>
<protein>
    <submittedName>
        <fullName evidence="1">Integrase</fullName>
    </submittedName>
</protein>
<dbReference type="SUPFAM" id="SSF56349">
    <property type="entry name" value="DNA breaking-rejoining enzymes"/>
    <property type="match status" value="1"/>
</dbReference>
<dbReference type="EMBL" id="JAUSZS010000008">
    <property type="protein sequence ID" value="MDQ0937059.1"/>
    <property type="molecule type" value="Genomic_DNA"/>
</dbReference>
<keyword evidence="2" id="KW-1185">Reference proteome</keyword>
<sequence>MWSALEALLYDTSDRVDAFGLGNKQGRRRRDLVLQAAVGERRIVYWDKQLARDLRMLRASCYIFVAALSAMRDSEIQEIQRGALTQHYGAPAIGSRRSKGDSSRPQANWWIIEPVAQALAVAERLSWHETHVFATMTPPSEGGPAGRGRAGISAPDDIDFFIETVNTTRHLTGVDEIPPGRVRPHMFRRTMSIIASQQPDGDIALGIQLKHAARRALANRLTGAYGRLDAKWAKEFDSDLQTAAAQKLVGLLQARRTGATIAVGPGATRFHAGLDKVNAVIEANSTLRAQVADERLEITLLRDEFANLHLGTVNHCLWNAPTAECQNQLPPAQRGQAPLLGACQPSRCRNSVLTLSHERIWRMEEADLVGFLKKKLSKPLREQAQTRLAEVRSATAQIDKLKENI</sequence>